<reference evidence="1 2" key="1">
    <citation type="submission" date="2023-07" db="EMBL/GenBank/DDBJ databases">
        <title>Sequencing the genomes of 1000 actinobacteria strains.</title>
        <authorList>
            <person name="Klenk H.-P."/>
        </authorList>
    </citation>
    <scope>NUCLEOTIDE SEQUENCE [LARGE SCALE GENOMIC DNA]</scope>
    <source>
        <strain evidence="1 2">DSM 46740</strain>
    </source>
</reference>
<keyword evidence="2" id="KW-1185">Reference proteome</keyword>
<sequence length="706" mass="75439">MSAQERRLAAIAAASADAFRHGDYHQVRAEDVAERVRLPRGGERERGRSAVWLYNEVRSRRVLVALAVKHAFDEFTASDTVLAGEAAGGRDAGPPRSLLDAQRPVTAALRRVARFHQVERFMLDQVRLGIGDISTSEKRLSASQSQPSWEVTEVYGATAAGGWDGRVTAYAQYLAPRLERAALAVCVPPAGWAGASAERLSELAFRSMTDDPEGPVDHQASALSAHWFARDLVPLAGEWTERLLTAERGAELAGRAGDRARAHALEVVFQVLLDGPLLARAAEVGGELTDLLADDPSERRALGDVTGRRGLALLRLGDLPAARACFEHSLRVADEFPAPDGASSHHSRAEHNLAEALVEDGRPGEGFRALKDMYGRQARGVSATEISPAWRRLTLTHQAMARAASRAGRTVTGVTLAEAVLADREERLGQDNVNTASAGVTLAEALLTAGHPAQARHHLTEALRLRARQLTPEGYWPQYDIVRLAEIELTAGSPAQAVRLLTDVVVTTEWFARQVSPKLHAEAALVRCLALTASGEPAQALAGLRSLPPDRATRRAQAAAQLALGDATAAARTLTALAETERDLDDDFPGQAERLLLTARTAHALGRDGEAEAASAALISMGGESVDACHPLVLAGRLNLALLRVGAGRVDEVSSLLAPLLDRRPLAHGRASLSDGHPLLAEARSVAIRVGEAPPSTPEDRLWEDG</sequence>
<gene>
    <name evidence="1" type="ORF">J2853_003247</name>
</gene>
<organism evidence="1 2">
    <name type="scientific">Streptosporangium lutulentum</name>
    <dbReference type="NCBI Taxonomy" id="1461250"/>
    <lineage>
        <taxon>Bacteria</taxon>
        <taxon>Bacillati</taxon>
        <taxon>Actinomycetota</taxon>
        <taxon>Actinomycetes</taxon>
        <taxon>Streptosporangiales</taxon>
        <taxon>Streptosporangiaceae</taxon>
        <taxon>Streptosporangium</taxon>
    </lineage>
</organism>
<protein>
    <submittedName>
        <fullName evidence="1">Tetratricopeptide (TPR) repeat protein</fullName>
    </submittedName>
</protein>
<evidence type="ECO:0000313" key="1">
    <source>
        <dbReference type="EMBL" id="MDP9844036.1"/>
    </source>
</evidence>
<dbReference type="SUPFAM" id="SSF48452">
    <property type="entry name" value="TPR-like"/>
    <property type="match status" value="1"/>
</dbReference>
<dbReference type="RefSeq" id="WP_307558591.1">
    <property type="nucleotide sequence ID" value="NZ_JAUSQU010000001.1"/>
</dbReference>
<dbReference type="Proteomes" id="UP001225356">
    <property type="component" value="Unassembled WGS sequence"/>
</dbReference>
<evidence type="ECO:0000313" key="2">
    <source>
        <dbReference type="Proteomes" id="UP001225356"/>
    </source>
</evidence>
<name>A0ABT9QBB7_9ACTN</name>
<accession>A0ABT9QBB7</accession>
<dbReference type="Gene3D" id="1.25.40.10">
    <property type="entry name" value="Tetratricopeptide repeat domain"/>
    <property type="match status" value="1"/>
</dbReference>
<comment type="caution">
    <text evidence="1">The sequence shown here is derived from an EMBL/GenBank/DDBJ whole genome shotgun (WGS) entry which is preliminary data.</text>
</comment>
<dbReference type="InterPro" id="IPR011990">
    <property type="entry name" value="TPR-like_helical_dom_sf"/>
</dbReference>
<dbReference type="EMBL" id="JAUSQU010000001">
    <property type="protein sequence ID" value="MDP9844036.1"/>
    <property type="molecule type" value="Genomic_DNA"/>
</dbReference>
<proteinExistence type="predicted"/>